<evidence type="ECO:0000313" key="2">
    <source>
        <dbReference type="EMBL" id="AFQ04183.1"/>
    </source>
</evidence>
<evidence type="ECO:0000256" key="1">
    <source>
        <dbReference type="SAM" id="Phobius"/>
    </source>
</evidence>
<organism evidence="2 3">
    <name type="scientific">Mycoplasmoides genitalium M6320</name>
    <dbReference type="NCBI Taxonomy" id="662945"/>
    <lineage>
        <taxon>Bacteria</taxon>
        <taxon>Bacillati</taxon>
        <taxon>Mycoplasmatota</taxon>
        <taxon>Mycoplasmoidales</taxon>
        <taxon>Mycoplasmoidaceae</taxon>
        <taxon>Mycoplasmoides</taxon>
    </lineage>
</organism>
<dbReference type="Gene3D" id="1.10.1760.20">
    <property type="match status" value="1"/>
</dbReference>
<keyword evidence="1" id="KW-1133">Transmembrane helix</keyword>
<evidence type="ECO:0000313" key="3">
    <source>
        <dbReference type="Proteomes" id="UP000005254"/>
    </source>
</evidence>
<feature type="transmembrane region" description="Helical" evidence="1">
    <location>
        <begin position="91"/>
        <end position="111"/>
    </location>
</feature>
<protein>
    <recommendedName>
        <fullName evidence="4">ECF transporter S component</fullName>
    </recommendedName>
</protein>
<dbReference type="Proteomes" id="UP000005254">
    <property type="component" value="Chromosome"/>
</dbReference>
<accession>A0ABC7ZIF3</accession>
<sequence length="224" mass="26024">MNGNKLVFLPKKSYHQLFNITFSAMMLALAIITSLISEFISIPFFSQLKLTFDISVVFLVACAFFVSLGWSLTITLASALTSFFWNTNNVIGVLTVTLANLSTILFTRLYFCLFSKRRFCWIFVFLFTTLSNALLLTTLNGILITPLFWYYFGYVQTPNFLIVAEQYNKNTDFHFFFFGINNYWLGIFCLYSFFNLVKFGLVSCFGVPIMRSFQKFYWKRALAK</sequence>
<feature type="transmembrane region" description="Helical" evidence="1">
    <location>
        <begin position="20"/>
        <end position="45"/>
    </location>
</feature>
<proteinExistence type="predicted"/>
<keyword evidence="1" id="KW-0812">Transmembrane</keyword>
<reference evidence="2 3" key="1">
    <citation type="journal article" date="2012" name="J. Bacteriol.">
        <title>Draft Genome Sequences of Four Axenic Mycoplasma genitalium Strains Isolated from Denmark, Japan, and Australia.</title>
        <authorList>
            <person name="McGowin C.L."/>
            <person name="Ma L."/>
            <person name="Jensen J.S."/>
            <person name="Mancuso M.M."/>
            <person name="Hamasuna R."/>
            <person name="Adegboye D."/>
            <person name="Martin D.H."/>
        </authorList>
    </citation>
    <scope>NUCLEOTIDE SEQUENCE [LARGE SCALE GENOMIC DNA]</scope>
    <source>
        <strain evidence="2 3">M6320</strain>
    </source>
</reference>
<dbReference type="EMBL" id="CP003772">
    <property type="protein sequence ID" value="AFQ04183.1"/>
    <property type="molecule type" value="Genomic_DNA"/>
</dbReference>
<evidence type="ECO:0008006" key="4">
    <source>
        <dbReference type="Google" id="ProtNLM"/>
    </source>
</evidence>
<dbReference type="KEGG" id="mgx:CM1_02135"/>
<dbReference type="NCBIfam" id="NF046054">
    <property type="entry name" value="memb_MPN527"/>
    <property type="match status" value="1"/>
</dbReference>
<dbReference type="AlphaFoldDB" id="A0ABC7ZIF3"/>
<gene>
    <name evidence="2" type="ORF">CM1_02135</name>
</gene>
<keyword evidence="1" id="KW-0472">Membrane</keyword>
<feature type="transmembrane region" description="Helical" evidence="1">
    <location>
        <begin position="183"/>
        <end position="210"/>
    </location>
</feature>
<name>A0ABC7ZIF3_MYCGT</name>
<feature type="transmembrane region" description="Helical" evidence="1">
    <location>
        <begin position="123"/>
        <end position="152"/>
    </location>
</feature>
<dbReference type="RefSeq" id="WP_009885808.1">
    <property type="nucleotide sequence ID" value="NC_018497.1"/>
</dbReference>
<dbReference type="SMR" id="A0ABC7ZIF3"/>
<feature type="transmembrane region" description="Helical" evidence="1">
    <location>
        <begin position="57"/>
        <end position="85"/>
    </location>
</feature>
<dbReference type="GeneID" id="99647250"/>